<dbReference type="SMR" id="A2FQY6"/>
<protein>
    <submittedName>
        <fullName evidence="3">Uncharacterized protein</fullName>
    </submittedName>
</protein>
<dbReference type="EMBL" id="DS113953">
    <property type="protein sequence ID" value="EAX92691.1"/>
    <property type="molecule type" value="Genomic_DNA"/>
</dbReference>
<dbReference type="PANTHER" id="PTHR47026">
    <property type="entry name" value="PIGMENTOSA GTPASE REGULATOR-LIKE PROTEIN, PUTATIVE-RELATED"/>
    <property type="match status" value="1"/>
</dbReference>
<keyword evidence="1" id="KW-0175">Coiled coil</keyword>
<name>A2FQY6_TRIV3</name>
<dbReference type="Proteomes" id="UP000001542">
    <property type="component" value="Unassembled WGS sequence"/>
</dbReference>
<dbReference type="AlphaFoldDB" id="A2FQY6"/>
<reference evidence="3" key="2">
    <citation type="journal article" date="2007" name="Science">
        <title>Draft genome sequence of the sexually transmitted pathogen Trichomonas vaginalis.</title>
        <authorList>
            <person name="Carlton J.M."/>
            <person name="Hirt R.P."/>
            <person name="Silva J.C."/>
            <person name="Delcher A.L."/>
            <person name="Schatz M."/>
            <person name="Zhao Q."/>
            <person name="Wortman J.R."/>
            <person name="Bidwell S.L."/>
            <person name="Alsmark U.C.M."/>
            <person name="Besteiro S."/>
            <person name="Sicheritz-Ponten T."/>
            <person name="Noel C.J."/>
            <person name="Dacks J.B."/>
            <person name="Foster P.G."/>
            <person name="Simillion C."/>
            <person name="Van de Peer Y."/>
            <person name="Miranda-Saavedra D."/>
            <person name="Barton G.J."/>
            <person name="Westrop G.D."/>
            <person name="Mueller S."/>
            <person name="Dessi D."/>
            <person name="Fiori P.L."/>
            <person name="Ren Q."/>
            <person name="Paulsen I."/>
            <person name="Zhang H."/>
            <person name="Bastida-Corcuera F.D."/>
            <person name="Simoes-Barbosa A."/>
            <person name="Brown M.T."/>
            <person name="Hayes R.D."/>
            <person name="Mukherjee M."/>
            <person name="Okumura C.Y."/>
            <person name="Schneider R."/>
            <person name="Smith A.J."/>
            <person name="Vanacova S."/>
            <person name="Villalvazo M."/>
            <person name="Haas B.J."/>
            <person name="Pertea M."/>
            <person name="Feldblyum T.V."/>
            <person name="Utterback T.R."/>
            <person name="Shu C.L."/>
            <person name="Osoegawa K."/>
            <person name="de Jong P.J."/>
            <person name="Hrdy I."/>
            <person name="Horvathova L."/>
            <person name="Zubacova Z."/>
            <person name="Dolezal P."/>
            <person name="Malik S.B."/>
            <person name="Logsdon J.M. Jr."/>
            <person name="Henze K."/>
            <person name="Gupta A."/>
            <person name="Wang C.C."/>
            <person name="Dunne R.L."/>
            <person name="Upcroft J.A."/>
            <person name="Upcroft P."/>
            <person name="White O."/>
            <person name="Salzberg S.L."/>
            <person name="Tang P."/>
            <person name="Chiu C.-H."/>
            <person name="Lee Y.-S."/>
            <person name="Embley T.M."/>
            <person name="Coombs G.H."/>
            <person name="Mottram J.C."/>
            <person name="Tachezy J."/>
            <person name="Fraser-Liggett C.M."/>
            <person name="Johnson P.J."/>
        </authorList>
    </citation>
    <scope>NUCLEOTIDE SEQUENCE [LARGE SCALE GENOMIC DNA]</scope>
    <source>
        <strain evidence="3">G3</strain>
    </source>
</reference>
<feature type="coiled-coil region" evidence="1">
    <location>
        <begin position="216"/>
        <end position="243"/>
    </location>
</feature>
<reference evidence="3" key="1">
    <citation type="submission" date="2006-10" db="EMBL/GenBank/DDBJ databases">
        <authorList>
            <person name="Amadeo P."/>
            <person name="Zhao Q."/>
            <person name="Wortman J."/>
            <person name="Fraser-Liggett C."/>
            <person name="Carlton J."/>
        </authorList>
    </citation>
    <scope>NUCLEOTIDE SEQUENCE</scope>
    <source>
        <strain evidence="3">G3</strain>
    </source>
</reference>
<evidence type="ECO:0000256" key="2">
    <source>
        <dbReference type="SAM" id="MobiDB-lite"/>
    </source>
</evidence>
<keyword evidence="4" id="KW-1185">Reference proteome</keyword>
<dbReference type="VEuPathDB" id="TrichDB:TVAGG3_0236090"/>
<dbReference type="InParanoid" id="A2FQY6"/>
<feature type="region of interest" description="Disordered" evidence="2">
    <location>
        <begin position="320"/>
        <end position="342"/>
    </location>
</feature>
<sequence length="342" mass="40082">MNKYPKSARPMKFNVRAANNILFQQNRKGPKIVSPRCSHKPNESQMSNKAIRDLLLNDNLDEIEKYATHALMGEKLPDLSPYELSLVAKDLENRRAYFIDKGYYNKSLQAKAALDHVKELQLIATKIEAQKQEQTEIFLIKGYSKTDYTIFNHKMTAEEDKLNLKYENKLLSIEERQEKEKKDLEEEWHSKAKLRMYSHPSTKLIELKHVQKRLLDANELDKAAALKQEIDELELKERQEGARNWTNDYNRAVEMLAAKHAAERDFYDYDKDLKQQVFKAKVDIGSIAFDNRNRALKIRETVANDMDKYWRTHSRSIYEVAPPPPSTTRSRNSNYLNLNFPN</sequence>
<dbReference type="PANTHER" id="PTHR47026:SF2">
    <property type="entry name" value="FLAGELLAR ASSOCIATED PROTEIN"/>
    <property type="match status" value="1"/>
</dbReference>
<dbReference type="KEGG" id="tva:4750404"/>
<evidence type="ECO:0000256" key="1">
    <source>
        <dbReference type="SAM" id="Coils"/>
    </source>
</evidence>
<gene>
    <name evidence="3" type="ORF">TVAG_439190</name>
</gene>
<proteinExistence type="predicted"/>
<dbReference type="RefSeq" id="XP_001305621.1">
    <property type="nucleotide sequence ID" value="XM_001305620.1"/>
</dbReference>
<evidence type="ECO:0000313" key="3">
    <source>
        <dbReference type="EMBL" id="EAX92691.1"/>
    </source>
</evidence>
<evidence type="ECO:0000313" key="4">
    <source>
        <dbReference type="Proteomes" id="UP000001542"/>
    </source>
</evidence>
<accession>A2FQY6</accession>
<dbReference type="VEuPathDB" id="TrichDB:TVAG_439190"/>
<organism evidence="3 4">
    <name type="scientific">Trichomonas vaginalis (strain ATCC PRA-98 / G3)</name>
    <dbReference type="NCBI Taxonomy" id="412133"/>
    <lineage>
        <taxon>Eukaryota</taxon>
        <taxon>Metamonada</taxon>
        <taxon>Parabasalia</taxon>
        <taxon>Trichomonadida</taxon>
        <taxon>Trichomonadidae</taxon>
        <taxon>Trichomonas</taxon>
    </lineage>
</organism>